<evidence type="ECO:0000256" key="6">
    <source>
        <dbReference type="ARBA" id="ARBA00022989"/>
    </source>
</evidence>
<organism evidence="10 11">
    <name type="scientific">Chilo suppressalis</name>
    <name type="common">Asiatic rice borer moth</name>
    <dbReference type="NCBI Taxonomy" id="168631"/>
    <lineage>
        <taxon>Eukaryota</taxon>
        <taxon>Metazoa</taxon>
        <taxon>Ecdysozoa</taxon>
        <taxon>Arthropoda</taxon>
        <taxon>Hexapoda</taxon>
        <taxon>Insecta</taxon>
        <taxon>Pterygota</taxon>
        <taxon>Neoptera</taxon>
        <taxon>Endopterygota</taxon>
        <taxon>Lepidoptera</taxon>
        <taxon>Glossata</taxon>
        <taxon>Ditrysia</taxon>
        <taxon>Pyraloidea</taxon>
        <taxon>Crambidae</taxon>
        <taxon>Crambinae</taxon>
        <taxon>Chilo</taxon>
    </lineage>
</organism>
<evidence type="ECO:0000256" key="1">
    <source>
        <dbReference type="ARBA" id="ARBA00004141"/>
    </source>
</evidence>
<sequence length="323" mass="35970">MVYKVHAGSEATVFQSALAGGVAGGLTRAIAQPLDVLKIRFQLQLEPIKSESNSKYKSVAQAVASIVKEEGLASLWSGHVPAQFLSITYGIVQFSIFEKLTQLSRRSDPQFFKHNKHWFNFTNGGVAATVATIASFPFDTLRTRLIAHNKSLGVYKGFTHAFLTMIKTEGISSLYKGLFPTLGQIAPHAGVQFAIYKLFTDNFLNRIAYFQRRNSVAGTVESTLLANLLAGSIAGFVAKTTIYPFDVVKKRLQIQGFQRHRESYGRQIYCRGFLNCIELTIVEEGFLALYKGYVPTILKAVLVSALHFAVYDEVKHFLLRTQR</sequence>
<dbReference type="SUPFAM" id="SSF103506">
    <property type="entry name" value="Mitochondrial carrier"/>
    <property type="match status" value="1"/>
</dbReference>
<dbReference type="InterPro" id="IPR050391">
    <property type="entry name" value="Mito_Metabolite_Transporter"/>
</dbReference>
<name>A0ABN8B025_CHISP</name>
<dbReference type="InterPro" id="IPR018108">
    <property type="entry name" value="MCP_transmembrane"/>
</dbReference>
<dbReference type="PROSITE" id="PS50920">
    <property type="entry name" value="SOLCAR"/>
    <property type="match status" value="3"/>
</dbReference>
<dbReference type="InterPro" id="IPR023395">
    <property type="entry name" value="MCP_dom_sf"/>
</dbReference>
<dbReference type="EMBL" id="OU963905">
    <property type="protein sequence ID" value="CAH0398627.1"/>
    <property type="molecule type" value="Genomic_DNA"/>
</dbReference>
<feature type="repeat" description="Solcar" evidence="8">
    <location>
        <begin position="11"/>
        <end position="103"/>
    </location>
</feature>
<gene>
    <name evidence="10" type="ORF">CHILSU_LOCUS1749</name>
</gene>
<evidence type="ECO:0000256" key="9">
    <source>
        <dbReference type="RuleBase" id="RU000488"/>
    </source>
</evidence>
<comment type="similarity">
    <text evidence="2 9">Belongs to the mitochondrial carrier (TC 2.A.29) family.</text>
</comment>
<reference evidence="10" key="1">
    <citation type="submission" date="2021-12" db="EMBL/GenBank/DDBJ databases">
        <authorList>
            <person name="King R."/>
        </authorList>
    </citation>
    <scope>NUCLEOTIDE SEQUENCE</scope>
</reference>
<comment type="subcellular location">
    <subcellularLocation>
        <location evidence="1">Membrane</location>
        <topology evidence="1">Multi-pass membrane protein</topology>
    </subcellularLocation>
</comment>
<keyword evidence="5" id="KW-0677">Repeat</keyword>
<keyword evidence="11" id="KW-1185">Reference proteome</keyword>
<dbReference type="PANTHER" id="PTHR45618">
    <property type="entry name" value="MITOCHONDRIAL DICARBOXYLATE CARRIER-RELATED"/>
    <property type="match status" value="1"/>
</dbReference>
<dbReference type="PRINTS" id="PR00926">
    <property type="entry name" value="MITOCARRIER"/>
</dbReference>
<proteinExistence type="inferred from homology"/>
<evidence type="ECO:0000313" key="10">
    <source>
        <dbReference type="EMBL" id="CAH0398627.1"/>
    </source>
</evidence>
<accession>A0ABN8B025</accession>
<evidence type="ECO:0000256" key="2">
    <source>
        <dbReference type="ARBA" id="ARBA00006375"/>
    </source>
</evidence>
<keyword evidence="4 8" id="KW-0812">Transmembrane</keyword>
<protein>
    <recommendedName>
        <fullName evidence="12">Mitochondrial thiamine pyrophosphate carrier</fullName>
    </recommendedName>
</protein>
<evidence type="ECO:0000313" key="11">
    <source>
        <dbReference type="Proteomes" id="UP001153292"/>
    </source>
</evidence>
<evidence type="ECO:0000256" key="3">
    <source>
        <dbReference type="ARBA" id="ARBA00022448"/>
    </source>
</evidence>
<evidence type="ECO:0008006" key="12">
    <source>
        <dbReference type="Google" id="ProtNLM"/>
    </source>
</evidence>
<evidence type="ECO:0000256" key="8">
    <source>
        <dbReference type="PROSITE-ProRule" id="PRU00282"/>
    </source>
</evidence>
<feature type="repeat" description="Solcar" evidence="8">
    <location>
        <begin position="115"/>
        <end position="202"/>
    </location>
</feature>
<evidence type="ECO:0000256" key="7">
    <source>
        <dbReference type="ARBA" id="ARBA00023136"/>
    </source>
</evidence>
<dbReference type="Gene3D" id="1.50.40.10">
    <property type="entry name" value="Mitochondrial carrier domain"/>
    <property type="match status" value="1"/>
</dbReference>
<keyword evidence="3 9" id="KW-0813">Transport</keyword>
<keyword evidence="7 8" id="KW-0472">Membrane</keyword>
<dbReference type="InterPro" id="IPR002067">
    <property type="entry name" value="MCP"/>
</dbReference>
<feature type="repeat" description="Solcar" evidence="8">
    <location>
        <begin position="222"/>
        <end position="317"/>
    </location>
</feature>
<dbReference type="Proteomes" id="UP001153292">
    <property type="component" value="Chromosome 12"/>
</dbReference>
<evidence type="ECO:0000256" key="4">
    <source>
        <dbReference type="ARBA" id="ARBA00022692"/>
    </source>
</evidence>
<dbReference type="Pfam" id="PF00153">
    <property type="entry name" value="Mito_carr"/>
    <property type="match status" value="3"/>
</dbReference>
<evidence type="ECO:0000256" key="5">
    <source>
        <dbReference type="ARBA" id="ARBA00022737"/>
    </source>
</evidence>
<keyword evidence="6" id="KW-1133">Transmembrane helix</keyword>